<feature type="region of interest" description="Disordered" evidence="2">
    <location>
        <begin position="256"/>
        <end position="327"/>
    </location>
</feature>
<feature type="region of interest" description="Disordered" evidence="2">
    <location>
        <begin position="871"/>
        <end position="928"/>
    </location>
</feature>
<feature type="compositionally biased region" description="Polar residues" evidence="2">
    <location>
        <begin position="946"/>
        <end position="960"/>
    </location>
</feature>
<feature type="compositionally biased region" description="Basic and acidic residues" evidence="2">
    <location>
        <begin position="1083"/>
        <end position="1097"/>
    </location>
</feature>
<feature type="compositionally biased region" description="Low complexity" evidence="2">
    <location>
        <begin position="911"/>
        <end position="920"/>
    </location>
</feature>
<feature type="region of interest" description="Disordered" evidence="2">
    <location>
        <begin position="726"/>
        <end position="752"/>
    </location>
</feature>
<feature type="region of interest" description="Disordered" evidence="2">
    <location>
        <begin position="1242"/>
        <end position="1279"/>
    </location>
</feature>
<feature type="region of interest" description="Disordered" evidence="2">
    <location>
        <begin position="665"/>
        <end position="688"/>
    </location>
</feature>
<proteinExistence type="predicted"/>
<name>A0ABD0Y9S1_9HEMI</name>
<comment type="caution">
    <text evidence="3">The sequence shown here is derived from an EMBL/GenBank/DDBJ whole genome shotgun (WGS) entry which is preliminary data.</text>
</comment>
<feature type="region of interest" description="Disordered" evidence="2">
    <location>
        <begin position="1075"/>
        <end position="1105"/>
    </location>
</feature>
<feature type="compositionally biased region" description="Basic and acidic residues" evidence="2">
    <location>
        <begin position="871"/>
        <end position="897"/>
    </location>
</feature>
<dbReference type="Proteomes" id="UP001558652">
    <property type="component" value="Unassembled WGS sequence"/>
</dbReference>
<feature type="region of interest" description="Disordered" evidence="2">
    <location>
        <begin position="1008"/>
        <end position="1030"/>
    </location>
</feature>
<feature type="region of interest" description="Disordered" evidence="2">
    <location>
        <begin position="766"/>
        <end position="836"/>
    </location>
</feature>
<protein>
    <submittedName>
        <fullName evidence="3">Uncharacterized protein</fullName>
    </submittedName>
</protein>
<feature type="coiled-coil region" evidence="1">
    <location>
        <begin position="535"/>
        <end position="592"/>
    </location>
</feature>
<evidence type="ECO:0000313" key="4">
    <source>
        <dbReference type="Proteomes" id="UP001558652"/>
    </source>
</evidence>
<keyword evidence="4" id="KW-1185">Reference proteome</keyword>
<evidence type="ECO:0000256" key="1">
    <source>
        <dbReference type="SAM" id="Coils"/>
    </source>
</evidence>
<accession>A0ABD0Y9S1</accession>
<dbReference type="EMBL" id="JBFDAA010000012">
    <property type="protein sequence ID" value="KAL1123409.1"/>
    <property type="molecule type" value="Genomic_DNA"/>
</dbReference>
<sequence>MKGIIHNTRVVGVKKRHSQDDTDAKTDDKLLETSGAPFNNMENGEVARSIENCRLSLPALTVTVPSLEELSPKPSSSNIFLDAPQRSIDDNGQQSNPNQVREQVSDLSPPIHRKSSKWFKVKNVFLPSGNTVRASNSAPCSPVRSDSFIYEVESDDISSGEFMDEAHKLPSQSYDEFNRGRNPPTLHQEIQEDYRRLQRRLGEEFKRKAKDWELRRRSCGLQSSGNSSVVIGEEASGQDNLTAEFRKKLEEWDRIKGSHSPDWDQSSKMNNPFEPDMAPWARYQQRNARKKPEGSKEPGERRPFLSERWKKYDRSGGSPTEQKSVKRGAKELAWLEKELLKIEREKQRLDREREKFNQREARLKKMRLAVGSGMRKQEVLIPTSTGMFRFQGISQKFTRKLYEWEIAQGIRPEASTFALLDPGYKLSLSSSSHTTGENGKVLVRSKSVGSVAELGGSSSNPEGITHQPSSLSLNDMDGLEGGCLHDEEEVPEAIIVDLEDVSEGTDLVANSQIIRQTPVYCYAPEEVTRLINSSERKLEHDMEHLEGQINDVSKSFENELERMDEQSKNEHIMEIRTRMGELDQQKEELQIQEVTLKDSYFERQWIDEVFQIPMLLTNKIFELRKVLDCLGTVSEYREKSYTCLLDDDSEGSLPDRYRTMERVKDFGSNPEYPDQHDKERDNECSSPASSFTFQPVSFKQSGHHRKPSVWEWEKLGSDKMIVEESQQNYEDDDNSTTLSRDEEKQPNFSDFDYYSLGQLKGDEYMANEDSSHEEATSEIEAECHPPPLPPVPDDFGYYTKRIRVADIQEGSFEERTDEDSSSGGCRSPDDRYKNPAMNVFVPTTRKIFSPVYLEETGETASVVEIIVKDGQNDTKEEECKPSGRWEGRRGWSFRERAQSASPAVLRRTRKSSLSSLSRASPQPGRRHLSCIKLNPSYAFRLEEGTSDSTGSSDNFTAKTETSAEKNVGIDFPPISPVCGRKEIEQASRESPASLRMIMEKYNRKMKDGEYSTGASVGWRSPQSKGEQRNDYRQEIRGILGSRTASAGAIRGACQDSAKIEEKLSIITKSSSVGAIGSYSTRQDNTRREEATESRNEITTEEADSQPVVFQTIEEDGVPTPESLRLRAMKIKRAKEEFLQRGLEKDLPPWQEEGELPECASIVVSQERLNELGSSVLVVKSVVEEPTAADEARREGDVSPSKGHWGRLKWPKILKRIPKNGRSGAVSALCRQSLVVDIQSDKSSGENLVKSCPSSPVLARPSRSEEELTPTSSSSSWIKNPAKIIFRPKGKYTINNK</sequence>
<keyword evidence="1" id="KW-0175">Coiled coil</keyword>
<gene>
    <name evidence="3" type="ORF">AAG570_002489</name>
</gene>
<organism evidence="3 4">
    <name type="scientific">Ranatra chinensis</name>
    <dbReference type="NCBI Taxonomy" id="642074"/>
    <lineage>
        <taxon>Eukaryota</taxon>
        <taxon>Metazoa</taxon>
        <taxon>Ecdysozoa</taxon>
        <taxon>Arthropoda</taxon>
        <taxon>Hexapoda</taxon>
        <taxon>Insecta</taxon>
        <taxon>Pterygota</taxon>
        <taxon>Neoptera</taxon>
        <taxon>Paraneoptera</taxon>
        <taxon>Hemiptera</taxon>
        <taxon>Heteroptera</taxon>
        <taxon>Panheteroptera</taxon>
        <taxon>Nepomorpha</taxon>
        <taxon>Nepidae</taxon>
        <taxon>Ranatrinae</taxon>
        <taxon>Ranatra</taxon>
    </lineage>
</organism>
<feature type="compositionally biased region" description="Basic and acidic residues" evidence="2">
    <location>
        <begin position="18"/>
        <end position="31"/>
    </location>
</feature>
<feature type="region of interest" description="Disordered" evidence="2">
    <location>
        <begin position="1"/>
        <end position="40"/>
    </location>
</feature>
<feature type="compositionally biased region" description="Polar residues" evidence="2">
    <location>
        <begin position="90"/>
        <end position="106"/>
    </location>
</feature>
<feature type="region of interest" description="Disordered" evidence="2">
    <location>
        <begin position="942"/>
        <end position="961"/>
    </location>
</feature>
<feature type="compositionally biased region" description="Basic and acidic residues" evidence="2">
    <location>
        <begin position="290"/>
        <end position="314"/>
    </location>
</feature>
<reference evidence="3 4" key="1">
    <citation type="submission" date="2024-07" db="EMBL/GenBank/DDBJ databases">
        <title>Chromosome-level genome assembly of the water stick insect Ranatra chinensis (Heteroptera: Nepidae).</title>
        <authorList>
            <person name="Liu X."/>
        </authorList>
    </citation>
    <scope>NUCLEOTIDE SEQUENCE [LARGE SCALE GENOMIC DNA]</scope>
    <source>
        <strain evidence="3">Cailab_2021Rc</strain>
        <tissue evidence="3">Muscle</tissue>
    </source>
</reference>
<feature type="region of interest" description="Disordered" evidence="2">
    <location>
        <begin position="68"/>
        <end position="109"/>
    </location>
</feature>
<evidence type="ECO:0000313" key="3">
    <source>
        <dbReference type="EMBL" id="KAL1123409.1"/>
    </source>
</evidence>
<evidence type="ECO:0000256" key="2">
    <source>
        <dbReference type="SAM" id="MobiDB-lite"/>
    </source>
</evidence>
<feature type="compositionally biased region" description="Low complexity" evidence="2">
    <location>
        <begin position="68"/>
        <end position="77"/>
    </location>
</feature>
<feature type="compositionally biased region" description="Basic and acidic residues" evidence="2">
    <location>
        <begin position="673"/>
        <end position="683"/>
    </location>
</feature>